<dbReference type="Gene3D" id="3.40.50.300">
    <property type="entry name" value="P-loop containing nucleotide triphosphate hydrolases"/>
    <property type="match status" value="1"/>
</dbReference>
<dbReference type="PANTHER" id="PTHR24222:SF70">
    <property type="entry name" value="BRACHYTIC2"/>
    <property type="match status" value="1"/>
</dbReference>
<evidence type="ECO:0000313" key="1">
    <source>
        <dbReference type="EMBL" id="QHN77486.1"/>
    </source>
</evidence>
<dbReference type="AlphaFoldDB" id="A0A6B9V6Z8"/>
<dbReference type="InterPro" id="IPR027417">
    <property type="entry name" value="P-loop_NTPase"/>
</dbReference>
<dbReference type="GO" id="GO:0005886">
    <property type="term" value="C:plasma membrane"/>
    <property type="evidence" value="ECO:0007669"/>
    <property type="project" value="TreeGrafter"/>
</dbReference>
<evidence type="ECO:0000313" key="2">
    <source>
        <dbReference type="Proteomes" id="UP000464620"/>
    </source>
</evidence>
<protein>
    <submittedName>
        <fullName evidence="1">ABC transporter B family member</fullName>
    </submittedName>
</protein>
<dbReference type="Proteomes" id="UP000464620">
    <property type="component" value="Chromosome B09"/>
</dbReference>
<reference evidence="1 2" key="1">
    <citation type="submission" date="2020-01" db="EMBL/GenBank/DDBJ databases">
        <title>Genome sequence of Arachis hypogaea, cultivar Shitouqi.</title>
        <authorList>
            <person name="Zhuang W."/>
            <person name="Chen H."/>
            <person name="Varshney R."/>
            <person name="Wang D."/>
            <person name="Ming R."/>
        </authorList>
    </citation>
    <scope>NUCLEOTIDE SEQUENCE [LARGE SCALE GENOMIC DNA]</scope>
    <source>
        <tissue evidence="1">Young leaf</tissue>
    </source>
</reference>
<organism evidence="1 2">
    <name type="scientific">Arachis hypogaea</name>
    <name type="common">Peanut</name>
    <dbReference type="NCBI Taxonomy" id="3818"/>
    <lineage>
        <taxon>Eukaryota</taxon>
        <taxon>Viridiplantae</taxon>
        <taxon>Streptophyta</taxon>
        <taxon>Embryophyta</taxon>
        <taxon>Tracheophyta</taxon>
        <taxon>Spermatophyta</taxon>
        <taxon>Magnoliopsida</taxon>
        <taxon>eudicotyledons</taxon>
        <taxon>Gunneridae</taxon>
        <taxon>Pentapetalae</taxon>
        <taxon>rosids</taxon>
        <taxon>fabids</taxon>
        <taxon>Fabales</taxon>
        <taxon>Fabaceae</taxon>
        <taxon>Papilionoideae</taxon>
        <taxon>50 kb inversion clade</taxon>
        <taxon>dalbergioids sensu lato</taxon>
        <taxon>Dalbergieae</taxon>
        <taxon>Pterocarpus clade</taxon>
        <taxon>Arachis</taxon>
    </lineage>
</organism>
<dbReference type="PANTHER" id="PTHR24222">
    <property type="entry name" value="ABC TRANSPORTER B FAMILY"/>
    <property type="match status" value="1"/>
</dbReference>
<name>A0A6B9V6Z8_ARAHY</name>
<proteinExistence type="predicted"/>
<dbReference type="InterPro" id="IPR039421">
    <property type="entry name" value="Type_1_exporter"/>
</dbReference>
<gene>
    <name evidence="1" type="ORF">DS421_19g653100</name>
</gene>
<dbReference type="GO" id="GO:0042626">
    <property type="term" value="F:ATPase-coupled transmembrane transporter activity"/>
    <property type="evidence" value="ECO:0007669"/>
    <property type="project" value="TreeGrafter"/>
</dbReference>
<sequence>MDLLFYSCHWSHSHTTLAKLSAKRQEVLSPAGNIVEQTIVQIRVVLGCWHLLGENRALQGYSSALRIAQQWLRKEHGCVPHREILSDGNDVKSLKLKWLRQQIGLVNQELALFAITIRENMLLERSDADQVEIEEATRVANAHSFIIKLPEDDDL</sequence>
<dbReference type="SUPFAM" id="SSF52540">
    <property type="entry name" value="P-loop containing nucleoside triphosphate hydrolases"/>
    <property type="match status" value="1"/>
</dbReference>
<accession>A0A6B9V6Z8</accession>
<dbReference type="EMBL" id="CP031001">
    <property type="protein sequence ID" value="QHN77486.1"/>
    <property type="molecule type" value="Genomic_DNA"/>
</dbReference>